<gene>
    <name evidence="2" type="ORF">S03H2_67737</name>
</gene>
<protein>
    <submittedName>
        <fullName evidence="2">Uncharacterized protein</fullName>
    </submittedName>
</protein>
<feature type="non-terminal residue" evidence="2">
    <location>
        <position position="1"/>
    </location>
</feature>
<proteinExistence type="predicted"/>
<evidence type="ECO:0000256" key="1">
    <source>
        <dbReference type="SAM" id="MobiDB-lite"/>
    </source>
</evidence>
<comment type="caution">
    <text evidence="2">The sequence shown here is derived from an EMBL/GenBank/DDBJ whole genome shotgun (WGS) entry which is preliminary data.</text>
</comment>
<dbReference type="EMBL" id="BARU01044413">
    <property type="protein sequence ID" value="GAH77681.1"/>
    <property type="molecule type" value="Genomic_DNA"/>
</dbReference>
<feature type="region of interest" description="Disordered" evidence="1">
    <location>
        <begin position="1"/>
        <end position="54"/>
    </location>
</feature>
<name>X1I5J7_9ZZZZ</name>
<reference evidence="2" key="1">
    <citation type="journal article" date="2014" name="Front. Microbiol.">
        <title>High frequency of phylogenetically diverse reductive dehalogenase-homologous genes in deep subseafloor sedimentary metagenomes.</title>
        <authorList>
            <person name="Kawai M."/>
            <person name="Futagami T."/>
            <person name="Toyoda A."/>
            <person name="Takaki Y."/>
            <person name="Nishi S."/>
            <person name="Hori S."/>
            <person name="Arai W."/>
            <person name="Tsubouchi T."/>
            <person name="Morono Y."/>
            <person name="Uchiyama I."/>
            <person name="Ito T."/>
            <person name="Fujiyama A."/>
            <person name="Inagaki F."/>
            <person name="Takami H."/>
        </authorList>
    </citation>
    <scope>NUCLEOTIDE SEQUENCE</scope>
    <source>
        <strain evidence="2">Expedition CK06-06</strain>
    </source>
</reference>
<organism evidence="2">
    <name type="scientific">marine sediment metagenome</name>
    <dbReference type="NCBI Taxonomy" id="412755"/>
    <lineage>
        <taxon>unclassified sequences</taxon>
        <taxon>metagenomes</taxon>
        <taxon>ecological metagenomes</taxon>
    </lineage>
</organism>
<sequence length="54" mass="5738">EHMDEVLELALTPEKVAKQSPSKRGASTGNKSRKTTKEVPVKPAGDTSHIQPGA</sequence>
<accession>X1I5J7</accession>
<feature type="compositionally biased region" description="Polar residues" evidence="1">
    <location>
        <begin position="19"/>
        <end position="30"/>
    </location>
</feature>
<dbReference type="AlphaFoldDB" id="X1I5J7"/>
<evidence type="ECO:0000313" key="2">
    <source>
        <dbReference type="EMBL" id="GAH77681.1"/>
    </source>
</evidence>